<dbReference type="GO" id="GO:0005524">
    <property type="term" value="F:ATP binding"/>
    <property type="evidence" value="ECO:0007669"/>
    <property type="project" value="UniProtKB-KW"/>
</dbReference>
<organism evidence="7 8">
    <name type="scientific">Schistosoma mattheei</name>
    <dbReference type="NCBI Taxonomy" id="31246"/>
    <lineage>
        <taxon>Eukaryota</taxon>
        <taxon>Metazoa</taxon>
        <taxon>Spiralia</taxon>
        <taxon>Lophotrochozoa</taxon>
        <taxon>Platyhelminthes</taxon>
        <taxon>Trematoda</taxon>
        <taxon>Digenea</taxon>
        <taxon>Strigeidida</taxon>
        <taxon>Schistosomatoidea</taxon>
        <taxon>Schistosomatidae</taxon>
        <taxon>Schistosoma</taxon>
    </lineage>
</organism>
<reference evidence="7 8" key="1">
    <citation type="submission" date="2018-11" db="EMBL/GenBank/DDBJ databases">
        <authorList>
            <consortium name="Pathogen Informatics"/>
        </authorList>
    </citation>
    <scope>NUCLEOTIDE SEQUENCE [LARGE SCALE GENOMIC DNA]</scope>
    <source>
        <strain>Denwood</strain>
        <strain evidence="8">Zambia</strain>
    </source>
</reference>
<dbReference type="GO" id="GO:0016787">
    <property type="term" value="F:hydrolase activity"/>
    <property type="evidence" value="ECO:0007669"/>
    <property type="project" value="UniProtKB-KW"/>
</dbReference>
<dbReference type="InterPro" id="IPR050699">
    <property type="entry name" value="RNA-DNA_Helicase"/>
</dbReference>
<dbReference type="PANTHER" id="PTHR12131">
    <property type="entry name" value="ATP-DEPENDENT RNA AND DNA HELICASE"/>
    <property type="match status" value="1"/>
</dbReference>
<dbReference type="STRING" id="31246.A0A183NN00"/>
<dbReference type="Proteomes" id="UP000269396">
    <property type="component" value="Unassembled WGS sequence"/>
</dbReference>
<evidence type="ECO:0000256" key="1">
    <source>
        <dbReference type="ARBA" id="ARBA00022741"/>
    </source>
</evidence>
<dbReference type="GO" id="GO:0003676">
    <property type="term" value="F:nucleic acid binding"/>
    <property type="evidence" value="ECO:0007669"/>
    <property type="project" value="InterPro"/>
</dbReference>
<dbReference type="InterPro" id="IPR011545">
    <property type="entry name" value="DEAD/DEAH_box_helicase_dom"/>
</dbReference>
<dbReference type="Pfam" id="PF00270">
    <property type="entry name" value="DEAD"/>
    <property type="match status" value="1"/>
</dbReference>
<dbReference type="GO" id="GO:0055087">
    <property type="term" value="C:Ski complex"/>
    <property type="evidence" value="ECO:0007669"/>
    <property type="project" value="TreeGrafter"/>
</dbReference>
<feature type="domain" description="DEAD/DEAH-box helicase" evidence="6">
    <location>
        <begin position="28"/>
        <end position="88"/>
    </location>
</feature>
<dbReference type="PANTHER" id="PTHR12131:SF1">
    <property type="entry name" value="ATP-DEPENDENT RNA HELICASE SUPV3L1, MITOCHONDRIAL-RELATED"/>
    <property type="match status" value="1"/>
</dbReference>
<dbReference type="SUPFAM" id="SSF52540">
    <property type="entry name" value="P-loop containing nucleoside triphosphate hydrolases"/>
    <property type="match status" value="1"/>
</dbReference>
<keyword evidence="8" id="KW-1185">Reference proteome</keyword>
<dbReference type="Gene3D" id="3.40.50.300">
    <property type="entry name" value="P-loop containing nucleotide triphosphate hydrolases"/>
    <property type="match status" value="1"/>
</dbReference>
<sequence>EDTTCELPPLTELVDNPAFNWEFELDTFQKQAILCLERNQTVFVAAHTSAGKTVVAEYACALCRRRGTRVIYTSPIKALSNQKFYDFRYTVLTVSWDESRFNLVANSFLFFYI</sequence>
<evidence type="ECO:0000259" key="6">
    <source>
        <dbReference type="Pfam" id="PF00270"/>
    </source>
</evidence>
<dbReference type="GO" id="GO:0070478">
    <property type="term" value="P:nuclear-transcribed mRNA catabolic process, 3'-5' exonucleolytic nonsense-mediated decay"/>
    <property type="evidence" value="ECO:0007669"/>
    <property type="project" value="TreeGrafter"/>
</dbReference>
<dbReference type="GO" id="GO:0003724">
    <property type="term" value="F:RNA helicase activity"/>
    <property type="evidence" value="ECO:0007669"/>
    <property type="project" value="UniProtKB-EC"/>
</dbReference>
<evidence type="ECO:0000313" key="8">
    <source>
        <dbReference type="Proteomes" id="UP000269396"/>
    </source>
</evidence>
<keyword evidence="4" id="KW-0067">ATP-binding</keyword>
<proteinExistence type="predicted"/>
<evidence type="ECO:0000256" key="4">
    <source>
        <dbReference type="ARBA" id="ARBA00022840"/>
    </source>
</evidence>
<dbReference type="EMBL" id="UZAL01006388">
    <property type="protein sequence ID" value="VDO95891.1"/>
    <property type="molecule type" value="Genomic_DNA"/>
</dbReference>
<keyword evidence="2" id="KW-0378">Hydrolase</keyword>
<comment type="catalytic activity">
    <reaction evidence="5">
        <text>ATP + H2O = ADP + phosphate + H(+)</text>
        <dbReference type="Rhea" id="RHEA:13065"/>
        <dbReference type="ChEBI" id="CHEBI:15377"/>
        <dbReference type="ChEBI" id="CHEBI:15378"/>
        <dbReference type="ChEBI" id="CHEBI:30616"/>
        <dbReference type="ChEBI" id="CHEBI:43474"/>
        <dbReference type="ChEBI" id="CHEBI:456216"/>
        <dbReference type="EC" id="3.6.4.13"/>
    </reaction>
</comment>
<evidence type="ECO:0000256" key="2">
    <source>
        <dbReference type="ARBA" id="ARBA00022801"/>
    </source>
</evidence>
<keyword evidence="1" id="KW-0547">Nucleotide-binding</keyword>
<evidence type="ECO:0000256" key="3">
    <source>
        <dbReference type="ARBA" id="ARBA00022806"/>
    </source>
</evidence>
<evidence type="ECO:0000256" key="5">
    <source>
        <dbReference type="ARBA" id="ARBA00047984"/>
    </source>
</evidence>
<feature type="non-terminal residue" evidence="7">
    <location>
        <position position="1"/>
    </location>
</feature>
<name>A0A183NN00_9TREM</name>
<accession>A0A183NN00</accession>
<dbReference type="AlphaFoldDB" id="A0A183NN00"/>
<protein>
    <recommendedName>
        <fullName evidence="6">DEAD/DEAH-box helicase domain-containing protein</fullName>
    </recommendedName>
</protein>
<keyword evidence="3" id="KW-0347">Helicase</keyword>
<gene>
    <name evidence="7" type="ORF">SMTD_LOCUS3486</name>
</gene>
<dbReference type="InterPro" id="IPR027417">
    <property type="entry name" value="P-loop_NTPase"/>
</dbReference>
<evidence type="ECO:0000313" key="7">
    <source>
        <dbReference type="EMBL" id="VDO95891.1"/>
    </source>
</evidence>